<feature type="domain" description="Glycosyltransferase 2-like" evidence="10">
    <location>
        <begin position="10"/>
        <end position="178"/>
    </location>
</feature>
<dbReference type="Gene3D" id="3.90.550.10">
    <property type="entry name" value="Spore Coat Polysaccharide Biosynthesis Protein SpsA, Chain A"/>
    <property type="match status" value="1"/>
</dbReference>
<evidence type="ECO:0000256" key="3">
    <source>
        <dbReference type="ARBA" id="ARBA00022676"/>
    </source>
</evidence>
<feature type="transmembrane region" description="Helical" evidence="9">
    <location>
        <begin position="241"/>
        <end position="261"/>
    </location>
</feature>
<dbReference type="Proteomes" id="UP000196027">
    <property type="component" value="Chromosome"/>
</dbReference>
<dbReference type="OrthoDB" id="9811884at2"/>
<dbReference type="FunFam" id="3.90.550.10:FF:000079">
    <property type="entry name" value="Probable glycosyl transferase"/>
    <property type="match status" value="1"/>
</dbReference>
<dbReference type="EMBL" id="CP021425">
    <property type="protein sequence ID" value="ARU59100.1"/>
    <property type="molecule type" value="Genomic_DNA"/>
</dbReference>
<dbReference type="InterPro" id="IPR029044">
    <property type="entry name" value="Nucleotide-diphossugar_trans"/>
</dbReference>
<name>A0A1Y0IFT9_9GAMM</name>
<dbReference type="CDD" id="cd04187">
    <property type="entry name" value="DPM1_like_bac"/>
    <property type="match status" value="1"/>
</dbReference>
<keyword evidence="6 9" id="KW-1133">Transmembrane helix</keyword>
<dbReference type="GO" id="GO:0016757">
    <property type="term" value="F:glycosyltransferase activity"/>
    <property type="evidence" value="ECO:0007669"/>
    <property type="project" value="UniProtKB-KW"/>
</dbReference>
<keyword evidence="5 9" id="KW-0812">Transmembrane</keyword>
<evidence type="ECO:0000256" key="7">
    <source>
        <dbReference type="ARBA" id="ARBA00023136"/>
    </source>
</evidence>
<gene>
    <name evidence="11" type="ORF">OLMES_5116</name>
</gene>
<evidence type="ECO:0000256" key="5">
    <source>
        <dbReference type="ARBA" id="ARBA00022692"/>
    </source>
</evidence>
<dbReference type="GO" id="GO:0005886">
    <property type="term" value="C:plasma membrane"/>
    <property type="evidence" value="ECO:0007669"/>
    <property type="project" value="UniProtKB-SubCell"/>
</dbReference>
<dbReference type="PANTHER" id="PTHR48090:SF1">
    <property type="entry name" value="PROPHAGE BACTOPRENOL GLUCOSYL TRANSFERASE HOMOLOG"/>
    <property type="match status" value="1"/>
</dbReference>
<accession>A0A1Y0IFT9</accession>
<keyword evidence="2" id="KW-1003">Cell membrane</keyword>
<comment type="similarity">
    <text evidence="8">Belongs to the glycosyltransferase 2 family. GtrB subfamily.</text>
</comment>
<dbReference type="Pfam" id="PF00535">
    <property type="entry name" value="Glycos_transf_2"/>
    <property type="match status" value="1"/>
</dbReference>
<dbReference type="KEGG" id="ome:OLMES_5116"/>
<protein>
    <submittedName>
        <fullName evidence="11">Glycosyl transferases-like protein</fullName>
    </submittedName>
</protein>
<evidence type="ECO:0000256" key="9">
    <source>
        <dbReference type="SAM" id="Phobius"/>
    </source>
</evidence>
<proteinExistence type="inferred from homology"/>
<dbReference type="AlphaFoldDB" id="A0A1Y0IFT9"/>
<evidence type="ECO:0000313" key="11">
    <source>
        <dbReference type="EMBL" id="ARU59100.1"/>
    </source>
</evidence>
<sequence length="326" mass="37194">MDSQEQKRISVVAPAFNEEDSIQAFHSRLLVTVQSLPQYDWQIVYVNDGSRDGTLGVLKNIVEQDQSSSSHTVTVVDLSRNFGKEIAMTAGLDKVDADAVIVIDTDLQDPPELIPQLIEKWEEGYDAVYAKRRERYGETAIKKWTAASFYRLMARLSRVHIPRDTGDFRLLSRPALDALKQLREQHRFMKGLFNWIGFDQVAVEYDRDPRFAGESKFNYWKLWNFALEGVTSFSSLPLRMATYLGIFIAFGAFLYGALIIFKTLFWGEAVQGYPSIMVTVLLLGGVNLIFLGMIGEYLGRMFNETKGRPLYIVKQTYQSLPNRAEI</sequence>
<comment type="subcellular location">
    <subcellularLocation>
        <location evidence="1">Cell membrane</location>
        <topology evidence="1">Multi-pass membrane protein</topology>
    </subcellularLocation>
</comment>
<evidence type="ECO:0000256" key="4">
    <source>
        <dbReference type="ARBA" id="ARBA00022679"/>
    </source>
</evidence>
<feature type="transmembrane region" description="Helical" evidence="9">
    <location>
        <begin position="273"/>
        <end position="298"/>
    </location>
</feature>
<dbReference type="InterPro" id="IPR001173">
    <property type="entry name" value="Glyco_trans_2-like"/>
</dbReference>
<evidence type="ECO:0000256" key="6">
    <source>
        <dbReference type="ARBA" id="ARBA00022989"/>
    </source>
</evidence>
<reference evidence="11 12" key="1">
    <citation type="submission" date="2017-05" db="EMBL/GenBank/DDBJ databases">
        <title>Genomic insights into alkan degradation activity of Oleiphilus messinensis.</title>
        <authorList>
            <person name="Kozyavkin S.A."/>
            <person name="Slesarev A.I."/>
            <person name="Golyshin P.N."/>
            <person name="Korzhenkov A."/>
            <person name="Golyshina O.N."/>
            <person name="Toshchakov S.V."/>
        </authorList>
    </citation>
    <scope>NUCLEOTIDE SEQUENCE [LARGE SCALE GENOMIC DNA]</scope>
    <source>
        <strain evidence="11 12">ME102</strain>
    </source>
</reference>
<evidence type="ECO:0000256" key="8">
    <source>
        <dbReference type="ARBA" id="ARBA00038152"/>
    </source>
</evidence>
<evidence type="ECO:0000313" key="12">
    <source>
        <dbReference type="Proteomes" id="UP000196027"/>
    </source>
</evidence>
<evidence type="ECO:0000256" key="2">
    <source>
        <dbReference type="ARBA" id="ARBA00022475"/>
    </source>
</evidence>
<keyword evidence="3" id="KW-0328">Glycosyltransferase</keyword>
<keyword evidence="7 9" id="KW-0472">Membrane</keyword>
<evidence type="ECO:0000259" key="10">
    <source>
        <dbReference type="Pfam" id="PF00535"/>
    </source>
</evidence>
<evidence type="ECO:0000256" key="1">
    <source>
        <dbReference type="ARBA" id="ARBA00004651"/>
    </source>
</evidence>
<dbReference type="RefSeq" id="WP_087464672.1">
    <property type="nucleotide sequence ID" value="NZ_CP021425.1"/>
</dbReference>
<dbReference type="InterPro" id="IPR050256">
    <property type="entry name" value="Glycosyltransferase_2"/>
</dbReference>
<dbReference type="PANTHER" id="PTHR48090">
    <property type="entry name" value="UNDECAPRENYL-PHOSPHATE 4-DEOXY-4-FORMAMIDO-L-ARABINOSE TRANSFERASE-RELATED"/>
    <property type="match status" value="1"/>
</dbReference>
<organism evidence="11 12">
    <name type="scientific">Oleiphilus messinensis</name>
    <dbReference type="NCBI Taxonomy" id="141451"/>
    <lineage>
        <taxon>Bacteria</taxon>
        <taxon>Pseudomonadati</taxon>
        <taxon>Pseudomonadota</taxon>
        <taxon>Gammaproteobacteria</taxon>
        <taxon>Oceanospirillales</taxon>
        <taxon>Oleiphilaceae</taxon>
        <taxon>Oleiphilus</taxon>
    </lineage>
</organism>
<keyword evidence="4 11" id="KW-0808">Transferase</keyword>
<keyword evidence="12" id="KW-1185">Reference proteome</keyword>
<dbReference type="SUPFAM" id="SSF53448">
    <property type="entry name" value="Nucleotide-diphospho-sugar transferases"/>
    <property type="match status" value="1"/>
</dbReference>